<dbReference type="AlphaFoldDB" id="A0A6C0KFM9"/>
<feature type="region of interest" description="Disordered" evidence="1">
    <location>
        <begin position="1"/>
        <end position="39"/>
    </location>
</feature>
<feature type="compositionally biased region" description="Basic and acidic residues" evidence="1">
    <location>
        <begin position="112"/>
        <end position="143"/>
    </location>
</feature>
<organism evidence="2">
    <name type="scientific">viral metagenome</name>
    <dbReference type="NCBI Taxonomy" id="1070528"/>
    <lineage>
        <taxon>unclassified sequences</taxon>
        <taxon>metagenomes</taxon>
        <taxon>organismal metagenomes</taxon>
    </lineage>
</organism>
<sequence>MPKGLHSTQSGVHQRRTTVAKKVQPMSFRSNYRVPVTETMKPNGRWTAKLQVKDATTVAHTTRYQPKVRVQVQVDEASAKKKDWEARHAYWMKKEGERKASKSAAKKASKKAWKDGAAERLAAKLRKAQEEKARQEELARQQEAEDSDSSDGDFFSSSEEEEEEEEDFPALPTVAKVSKKVSFKDDSENLMKPPCETKVFNTEDPPSSISDEEEDEEEIVLTRSANAWKPKRIRQKTDQEQHDELLAIWRKDYEASDGSWGDQADLADDLATINALRVGLSLPELDDDGVEITIDEFGRPSADNSAW</sequence>
<proteinExistence type="predicted"/>
<protein>
    <submittedName>
        <fullName evidence="2">Uncharacterized protein</fullName>
    </submittedName>
</protein>
<feature type="region of interest" description="Disordered" evidence="1">
    <location>
        <begin position="93"/>
        <end position="218"/>
    </location>
</feature>
<feature type="compositionally biased region" description="Polar residues" evidence="1">
    <location>
        <begin position="1"/>
        <end position="12"/>
    </location>
</feature>
<evidence type="ECO:0000256" key="1">
    <source>
        <dbReference type="SAM" id="MobiDB-lite"/>
    </source>
</evidence>
<feature type="compositionally biased region" description="Acidic residues" evidence="1">
    <location>
        <begin position="158"/>
        <end position="168"/>
    </location>
</feature>
<name>A0A6C0KFM9_9ZZZZ</name>
<evidence type="ECO:0000313" key="2">
    <source>
        <dbReference type="EMBL" id="QHU15054.1"/>
    </source>
</evidence>
<dbReference type="EMBL" id="MN740848">
    <property type="protein sequence ID" value="QHU15054.1"/>
    <property type="molecule type" value="Genomic_DNA"/>
</dbReference>
<reference evidence="2" key="1">
    <citation type="journal article" date="2020" name="Nature">
        <title>Giant virus diversity and host interactions through global metagenomics.</title>
        <authorList>
            <person name="Schulz F."/>
            <person name="Roux S."/>
            <person name="Paez-Espino D."/>
            <person name="Jungbluth S."/>
            <person name="Walsh D.A."/>
            <person name="Denef V.J."/>
            <person name="McMahon K.D."/>
            <person name="Konstantinidis K.T."/>
            <person name="Eloe-Fadrosh E.A."/>
            <person name="Kyrpides N.C."/>
            <person name="Woyke T."/>
        </authorList>
    </citation>
    <scope>NUCLEOTIDE SEQUENCE</scope>
    <source>
        <strain evidence="2">GVMAG-S-1102244-55</strain>
    </source>
</reference>
<accession>A0A6C0KFM9</accession>